<keyword evidence="4" id="KW-0808">Transferase</keyword>
<dbReference type="GO" id="GO:0032259">
    <property type="term" value="P:methylation"/>
    <property type="evidence" value="ECO:0007669"/>
    <property type="project" value="UniProtKB-KW"/>
</dbReference>
<dbReference type="GO" id="GO:0008168">
    <property type="term" value="F:methyltransferase activity"/>
    <property type="evidence" value="ECO:0007669"/>
    <property type="project" value="UniProtKB-KW"/>
</dbReference>
<keyword evidence="2" id="KW-0175">Coiled coil</keyword>
<dbReference type="InterPro" id="IPR029026">
    <property type="entry name" value="tRNA_m1G_MTases_N"/>
</dbReference>
<dbReference type="CDD" id="cd18086">
    <property type="entry name" value="HsC9orf114-like"/>
    <property type="match status" value="1"/>
</dbReference>
<dbReference type="SUPFAM" id="SSF75217">
    <property type="entry name" value="alpha/beta knot"/>
    <property type="match status" value="2"/>
</dbReference>
<evidence type="ECO:0000313" key="4">
    <source>
        <dbReference type="EMBL" id="GJJ68987.1"/>
    </source>
</evidence>
<organism evidence="4 5">
    <name type="scientific">Entomortierella parvispora</name>
    <dbReference type="NCBI Taxonomy" id="205924"/>
    <lineage>
        <taxon>Eukaryota</taxon>
        <taxon>Fungi</taxon>
        <taxon>Fungi incertae sedis</taxon>
        <taxon>Mucoromycota</taxon>
        <taxon>Mortierellomycotina</taxon>
        <taxon>Mortierellomycetes</taxon>
        <taxon>Mortierellales</taxon>
        <taxon>Mortierellaceae</taxon>
        <taxon>Entomortierella</taxon>
    </lineage>
</organism>
<keyword evidence="5" id="KW-1185">Reference proteome</keyword>
<gene>
    <name evidence="4" type="ORF">EMPS_01333</name>
</gene>
<feature type="region of interest" description="Disordered" evidence="3">
    <location>
        <begin position="1"/>
        <end position="69"/>
    </location>
</feature>
<dbReference type="OrthoDB" id="361029at2759"/>
<reference evidence="4" key="1">
    <citation type="submission" date="2021-11" db="EMBL/GenBank/DDBJ databases">
        <authorList>
            <person name="Herlambang A."/>
            <person name="Guo Y."/>
            <person name="Takashima Y."/>
            <person name="Nishizawa T."/>
        </authorList>
    </citation>
    <scope>NUCLEOTIDE SEQUENCE</scope>
    <source>
        <strain evidence="4">E1425</strain>
    </source>
</reference>
<comment type="caution">
    <text evidence="4">The sequence shown here is derived from an EMBL/GenBank/DDBJ whole genome shotgun (WGS) entry which is preliminary data.</text>
</comment>
<dbReference type="AlphaFoldDB" id="A0A9P3H3D4"/>
<dbReference type="PANTHER" id="PTHR12150">
    <property type="entry name" value="CLASS IV SAM-BINDING METHYLTRANSFERASE-RELATED"/>
    <property type="match status" value="1"/>
</dbReference>
<evidence type="ECO:0000256" key="3">
    <source>
        <dbReference type="SAM" id="MobiDB-lite"/>
    </source>
</evidence>
<dbReference type="Gene3D" id="2.40.50.140">
    <property type="entry name" value="Nucleic acid-binding proteins"/>
    <property type="match status" value="1"/>
</dbReference>
<sequence length="418" mass="46824">MASMDEQRNKRRKTYDNKGPSGPEYEEEKAGHKHHHQNNNNRDRPHNTSHQREDRDGEPKPKALSLQQQQHLAHLAYQFPVPEKGRKWTVSIALPGSILDGSLTVELKTYLVGQIARACVMFNVDEIVIYNESAKGLSKENLGKDDYLPKSDPNLFMGRVLQYLETPLYLRKLLFPMHRDLKFAGLLNPLDPPHHVHLDERSLFREGVVVRARDEKSSIVNCGMRKEVLIDRVVPTGSRVTVRIAGAEKDKNKKQDKNAKAQAALAAMEASAEEKMANQKFFMGTVVSPKTPREETGYYWGYQVRLVDSVSKVFTESPFPNGYDLTIGTSDKGTPISTEVTSSIPHFAHALIVFGGASGIETAVEADEDLKCNAEDAKDMFDYWLNTCPAQGSRVVRTEEALLITMATLQNTFASQGV</sequence>
<dbReference type="Gene3D" id="3.40.1280.10">
    <property type="match status" value="1"/>
</dbReference>
<keyword evidence="4" id="KW-0489">Methyltransferase</keyword>
<dbReference type="Proteomes" id="UP000827284">
    <property type="component" value="Unassembled WGS sequence"/>
</dbReference>
<feature type="coiled-coil region" evidence="2">
    <location>
        <begin position="244"/>
        <end position="278"/>
    </location>
</feature>
<evidence type="ECO:0000313" key="5">
    <source>
        <dbReference type="Proteomes" id="UP000827284"/>
    </source>
</evidence>
<evidence type="ECO:0000256" key="2">
    <source>
        <dbReference type="SAM" id="Coils"/>
    </source>
</evidence>
<reference evidence="4" key="2">
    <citation type="journal article" date="2022" name="Microbiol. Resour. Announc.">
        <title>Whole-Genome Sequence of Entomortierella parvispora E1425, a Mucoromycotan Fungus Associated with Burkholderiaceae-Related Endosymbiotic Bacteria.</title>
        <authorList>
            <person name="Herlambang A."/>
            <person name="Guo Y."/>
            <person name="Takashima Y."/>
            <person name="Narisawa K."/>
            <person name="Ohta H."/>
            <person name="Nishizawa T."/>
        </authorList>
    </citation>
    <scope>NUCLEOTIDE SEQUENCE</scope>
    <source>
        <strain evidence="4">E1425</strain>
    </source>
</reference>
<dbReference type="InterPro" id="IPR003750">
    <property type="entry name" value="Put_MeTrfase-C9orf114-like"/>
</dbReference>
<protein>
    <submittedName>
        <fullName evidence="4">Methyltransferase</fullName>
    </submittedName>
</protein>
<dbReference type="Pfam" id="PF02598">
    <property type="entry name" value="Methyltrn_RNA_3"/>
    <property type="match status" value="1"/>
</dbReference>
<accession>A0A9P3H3D4</accession>
<proteinExistence type="inferred from homology"/>
<dbReference type="InterPro" id="IPR029028">
    <property type="entry name" value="Alpha/beta_knot_MTases"/>
</dbReference>
<feature type="compositionally biased region" description="Basic and acidic residues" evidence="3">
    <location>
        <begin position="41"/>
        <end position="61"/>
    </location>
</feature>
<comment type="similarity">
    <text evidence="1">Belongs to the class IV-like SAM-binding methyltransferase superfamily.</text>
</comment>
<dbReference type="InterPro" id="IPR012340">
    <property type="entry name" value="NA-bd_OB-fold"/>
</dbReference>
<evidence type="ECO:0000256" key="1">
    <source>
        <dbReference type="ARBA" id="ARBA00009841"/>
    </source>
</evidence>
<dbReference type="EMBL" id="BQFW01000002">
    <property type="protein sequence ID" value="GJJ68987.1"/>
    <property type="molecule type" value="Genomic_DNA"/>
</dbReference>
<dbReference type="PANTHER" id="PTHR12150:SF13">
    <property type="entry name" value="METHYLTRANSFERASE C9ORF114-RELATED"/>
    <property type="match status" value="1"/>
</dbReference>
<name>A0A9P3H3D4_9FUNG</name>